<dbReference type="SUPFAM" id="SSF53756">
    <property type="entry name" value="UDP-Glycosyltransferase/glycogen phosphorylase"/>
    <property type="match status" value="1"/>
</dbReference>
<proteinExistence type="predicted"/>
<dbReference type="InterPro" id="IPR050194">
    <property type="entry name" value="Glycosyltransferase_grp1"/>
</dbReference>
<name>A0A3L8P428_9ACTN</name>
<evidence type="ECO:0000256" key="1">
    <source>
        <dbReference type="ARBA" id="ARBA00022679"/>
    </source>
</evidence>
<evidence type="ECO:0000313" key="3">
    <source>
        <dbReference type="EMBL" id="RLV49299.1"/>
    </source>
</evidence>
<gene>
    <name evidence="3" type="ORF">D9V37_12205</name>
</gene>
<dbReference type="InterPro" id="IPR001296">
    <property type="entry name" value="Glyco_trans_1"/>
</dbReference>
<dbReference type="CDD" id="cd03801">
    <property type="entry name" value="GT4_PimA-like"/>
    <property type="match status" value="1"/>
</dbReference>
<sequence length="420" mass="45732">MTASSPSPRVIIVATNASTVAGGEAIIPWHYFRLLRRRGVDVHLVTHERNREDLRAQPEMDEERVHFVRDTAASRRIHRWGMRLPAAVKPLTVWLVMAALSTVGLRREVRRVADQAPGAVVVHEPIPVSPKYPSLMTAVGGPLVVGPLNGGMEYPPGFRADARRSERWLRAGLRVVSGLAARLAPGRARAGMVLVANERTRRALPRAVRRVPSEILVENGVDLDLFEPRGPRSEYAEPVRFAFVGRLVDWKRVDLALQALARLPQAYCLDVVGDGPEGPALRRLGQQLGLAERVVFHGRLTQAASADVLAGCVALVLPSTYECGGAVVLEAMAAALPVVATDWGGPADYLDDGRTGVLVPPTDAEHVVAGFAAAMARLASDPDAAREMGRAGRREIERSYDWERKVDRLQTLYAEVAARA</sequence>
<dbReference type="Gene3D" id="3.40.50.2000">
    <property type="entry name" value="Glycogen Phosphorylase B"/>
    <property type="match status" value="2"/>
</dbReference>
<comment type="caution">
    <text evidence="3">The sequence shown here is derived from an EMBL/GenBank/DDBJ whole genome shotgun (WGS) entry which is preliminary data.</text>
</comment>
<dbReference type="GO" id="GO:0016757">
    <property type="term" value="F:glycosyltransferase activity"/>
    <property type="evidence" value="ECO:0007669"/>
    <property type="project" value="InterPro"/>
</dbReference>
<dbReference type="OrthoDB" id="9806887at2"/>
<evidence type="ECO:0000259" key="2">
    <source>
        <dbReference type="Pfam" id="PF00534"/>
    </source>
</evidence>
<organism evidence="3 4">
    <name type="scientific">Nocardioides mangrovicus</name>
    <dbReference type="NCBI Taxonomy" id="2478913"/>
    <lineage>
        <taxon>Bacteria</taxon>
        <taxon>Bacillati</taxon>
        <taxon>Actinomycetota</taxon>
        <taxon>Actinomycetes</taxon>
        <taxon>Propionibacteriales</taxon>
        <taxon>Nocardioidaceae</taxon>
        <taxon>Nocardioides</taxon>
    </lineage>
</organism>
<feature type="domain" description="Glycosyl transferase family 1" evidence="2">
    <location>
        <begin position="237"/>
        <end position="394"/>
    </location>
</feature>
<dbReference type="RefSeq" id="WP_121806401.1">
    <property type="nucleotide sequence ID" value="NZ_RDBE01000007.1"/>
</dbReference>
<dbReference type="Pfam" id="PF00534">
    <property type="entry name" value="Glycos_transf_1"/>
    <property type="match status" value="1"/>
</dbReference>
<dbReference type="AlphaFoldDB" id="A0A3L8P428"/>
<keyword evidence="1 3" id="KW-0808">Transferase</keyword>
<accession>A0A3L8P428</accession>
<protein>
    <submittedName>
        <fullName evidence="3">Glycosyltransferase family 4 protein</fullName>
    </submittedName>
</protein>
<reference evidence="3 4" key="1">
    <citation type="submission" date="2018-10" db="EMBL/GenBank/DDBJ databases">
        <title>Marmoricola sp. 4Q3S-7 whole genome shotgun sequence.</title>
        <authorList>
            <person name="Li F."/>
        </authorList>
    </citation>
    <scope>NUCLEOTIDE SEQUENCE [LARGE SCALE GENOMIC DNA]</scope>
    <source>
        <strain evidence="3 4">4Q3S-7</strain>
    </source>
</reference>
<dbReference type="Proteomes" id="UP000281708">
    <property type="component" value="Unassembled WGS sequence"/>
</dbReference>
<dbReference type="PANTHER" id="PTHR45947">
    <property type="entry name" value="SULFOQUINOVOSYL TRANSFERASE SQD2"/>
    <property type="match status" value="1"/>
</dbReference>
<dbReference type="PANTHER" id="PTHR45947:SF13">
    <property type="entry name" value="TRANSFERASE"/>
    <property type="match status" value="1"/>
</dbReference>
<evidence type="ECO:0000313" key="4">
    <source>
        <dbReference type="Proteomes" id="UP000281708"/>
    </source>
</evidence>
<dbReference type="EMBL" id="RDBE01000007">
    <property type="protein sequence ID" value="RLV49299.1"/>
    <property type="molecule type" value="Genomic_DNA"/>
</dbReference>
<keyword evidence="4" id="KW-1185">Reference proteome</keyword>